<accession>A0A427YJD1</accession>
<dbReference type="Proteomes" id="UP000279259">
    <property type="component" value="Unassembled WGS sequence"/>
</dbReference>
<feature type="region of interest" description="Disordered" evidence="1">
    <location>
        <begin position="1"/>
        <end position="163"/>
    </location>
</feature>
<organism evidence="2 3">
    <name type="scientific">Saitozyma podzolica</name>
    <dbReference type="NCBI Taxonomy" id="1890683"/>
    <lineage>
        <taxon>Eukaryota</taxon>
        <taxon>Fungi</taxon>
        <taxon>Dikarya</taxon>
        <taxon>Basidiomycota</taxon>
        <taxon>Agaricomycotina</taxon>
        <taxon>Tremellomycetes</taxon>
        <taxon>Tremellales</taxon>
        <taxon>Trimorphomycetaceae</taxon>
        <taxon>Saitozyma</taxon>
    </lineage>
</organism>
<feature type="compositionally biased region" description="Polar residues" evidence="1">
    <location>
        <begin position="150"/>
        <end position="163"/>
    </location>
</feature>
<sequence length="283" mass="29633">MTSIPHTSPSIGPSTLSTMRRHSTSKTRSLSPSSIASDSSGAVSSSKSTVRYSPYVPFARLSLSSEEEGGDDGSSTGSGSTSGSNSGMENSNTLATLRQSNRASTSGTYGRRRSSRLGGAPASQERIRAKHRRTSSLGSTSYGYMLLPQGNETTDTTPNQLSPIPSVTLYPNTSPASHPPTLPHHHPLVLAPDIPRSRDTTLSPPPEEVAPTPAPLSPTKLLPLPTLSARRAAPPPIATQQRLVLVNPAIAAHLKRGGAVSVKSVDGARSWKVFLPFSPAKTA</sequence>
<name>A0A427YJD1_9TREE</name>
<feature type="region of interest" description="Disordered" evidence="1">
    <location>
        <begin position="194"/>
        <end position="219"/>
    </location>
</feature>
<feature type="compositionally biased region" description="Polar residues" evidence="1">
    <location>
        <begin position="1"/>
        <end position="18"/>
    </location>
</feature>
<feature type="compositionally biased region" description="Polar residues" evidence="1">
    <location>
        <begin position="92"/>
        <end position="103"/>
    </location>
</feature>
<comment type="caution">
    <text evidence="2">The sequence shown here is derived from an EMBL/GenBank/DDBJ whole genome shotgun (WGS) entry which is preliminary data.</text>
</comment>
<feature type="compositionally biased region" description="Pro residues" evidence="1">
    <location>
        <begin position="203"/>
        <end position="216"/>
    </location>
</feature>
<proteinExistence type="predicted"/>
<evidence type="ECO:0000313" key="3">
    <source>
        <dbReference type="Proteomes" id="UP000279259"/>
    </source>
</evidence>
<dbReference type="EMBL" id="RSCD01000008">
    <property type="protein sequence ID" value="RSH91176.1"/>
    <property type="molecule type" value="Genomic_DNA"/>
</dbReference>
<feature type="compositionally biased region" description="Low complexity" evidence="1">
    <location>
        <begin position="73"/>
        <end position="91"/>
    </location>
</feature>
<dbReference type="AlphaFoldDB" id="A0A427YJD1"/>
<keyword evidence="3" id="KW-1185">Reference proteome</keyword>
<reference evidence="2 3" key="1">
    <citation type="submission" date="2018-11" db="EMBL/GenBank/DDBJ databases">
        <title>Genome sequence of Saitozyma podzolica DSM 27192.</title>
        <authorList>
            <person name="Aliyu H."/>
            <person name="Gorte O."/>
            <person name="Ochsenreither K."/>
        </authorList>
    </citation>
    <scope>NUCLEOTIDE SEQUENCE [LARGE SCALE GENOMIC DNA]</scope>
    <source>
        <strain evidence="2 3">DSM 27192</strain>
    </source>
</reference>
<evidence type="ECO:0000256" key="1">
    <source>
        <dbReference type="SAM" id="MobiDB-lite"/>
    </source>
</evidence>
<feature type="compositionally biased region" description="Low complexity" evidence="1">
    <location>
        <begin position="26"/>
        <end position="48"/>
    </location>
</feature>
<gene>
    <name evidence="2" type="ORF">EHS25_009475</name>
</gene>
<dbReference type="OrthoDB" id="2565127at2759"/>
<evidence type="ECO:0000313" key="2">
    <source>
        <dbReference type="EMBL" id="RSH91176.1"/>
    </source>
</evidence>
<protein>
    <submittedName>
        <fullName evidence="2">Uncharacterized protein</fullName>
    </submittedName>
</protein>